<dbReference type="AlphaFoldDB" id="A1TWM2"/>
<accession>A1TWM2</accession>
<dbReference type="Pfam" id="PF01337">
    <property type="entry name" value="Barstar"/>
    <property type="match status" value="1"/>
</dbReference>
<dbReference type="CDD" id="cd05142">
    <property type="entry name" value="Barstar"/>
    <property type="match status" value="1"/>
</dbReference>
<dbReference type="InterPro" id="IPR035905">
    <property type="entry name" value="Barstar-like_sf"/>
</dbReference>
<feature type="domain" description="Barstar (barnase inhibitor)" evidence="2">
    <location>
        <begin position="3"/>
        <end position="83"/>
    </location>
</feature>
<reference evidence="4" key="1">
    <citation type="journal article" date="2011" name="Appl. Environ. Microbiol.">
        <title>Genomic potential of Marinobacter aquaeolei, a biogeochemical 'opportunitroph'.</title>
        <authorList>
            <person name="Singer E."/>
            <person name="Webb E.A."/>
            <person name="Nelson W.C."/>
            <person name="Heidelberg J.F."/>
            <person name="Ivanova N."/>
            <person name="Pati A."/>
            <person name="Edwards K.J."/>
        </authorList>
    </citation>
    <scope>NUCLEOTIDE SEQUENCE [LARGE SCALE GENOMIC DNA]</scope>
    <source>
        <strain evidence="4">ATCC 700491 / DSM 11845 / VT8</strain>
    </source>
</reference>
<dbReference type="Proteomes" id="UP000000998">
    <property type="component" value="Chromosome"/>
</dbReference>
<protein>
    <submittedName>
        <fullName evidence="3">Barstar (Barnase inhibitor)</fullName>
    </submittedName>
</protein>
<dbReference type="OrthoDB" id="7575400at2"/>
<evidence type="ECO:0000313" key="4">
    <source>
        <dbReference type="Proteomes" id="UP000000998"/>
    </source>
</evidence>
<dbReference type="Gene3D" id="3.30.370.10">
    <property type="entry name" value="Barstar-like"/>
    <property type="match status" value="1"/>
</dbReference>
<organism evidence="3 4">
    <name type="scientific">Marinobacter nauticus (strain ATCC 700491 / DSM 11845 / VT8)</name>
    <name type="common">Marinobacter aquaeolei</name>
    <dbReference type="NCBI Taxonomy" id="351348"/>
    <lineage>
        <taxon>Bacteria</taxon>
        <taxon>Pseudomonadati</taxon>
        <taxon>Pseudomonadota</taxon>
        <taxon>Gammaproteobacteria</taxon>
        <taxon>Pseudomonadales</taxon>
        <taxon>Marinobacteraceae</taxon>
        <taxon>Marinobacter</taxon>
    </lineage>
</organism>
<dbReference type="eggNOG" id="COG2732">
    <property type="taxonomic scope" value="Bacteria"/>
</dbReference>
<evidence type="ECO:0000256" key="1">
    <source>
        <dbReference type="ARBA" id="ARBA00006845"/>
    </source>
</evidence>
<dbReference type="HOGENOM" id="CLU_121832_2_2_6"/>
<proteinExistence type="inferred from homology"/>
<comment type="similarity">
    <text evidence="1">Belongs to the barstar family.</text>
</comment>
<dbReference type="STRING" id="351348.Maqu_0033"/>
<evidence type="ECO:0000313" key="3">
    <source>
        <dbReference type="EMBL" id="ABM17141.1"/>
    </source>
</evidence>
<dbReference type="InterPro" id="IPR000468">
    <property type="entry name" value="Barstar"/>
</dbReference>
<evidence type="ECO:0000259" key="2">
    <source>
        <dbReference type="Pfam" id="PF01337"/>
    </source>
</evidence>
<dbReference type="EMBL" id="CP000514">
    <property type="protein sequence ID" value="ABM17141.1"/>
    <property type="molecule type" value="Genomic_DNA"/>
</dbReference>
<sequence length="95" mass="10886">MRVVMNGREILSEADFHNKISEAMNFPSYYGKNLDALWDVLSTDIERPVTLVWENADSSKESMGDSFAKIVDLLNRVMAQDEEWGLDERFEVVIG</sequence>
<dbReference type="KEGG" id="maq:Maqu_0033"/>
<gene>
    <name evidence="3" type="ordered locus">Maqu_0033</name>
</gene>
<dbReference type="SUPFAM" id="SSF52038">
    <property type="entry name" value="Barstar-related"/>
    <property type="match status" value="1"/>
</dbReference>
<name>A1TWM2_MARN8</name>